<accession>A0A0G2I1P0</accession>
<name>A0A0G2I1P0_9EURO</name>
<feature type="compositionally biased region" description="Basic and acidic residues" evidence="1">
    <location>
        <begin position="117"/>
        <end position="131"/>
    </location>
</feature>
<evidence type="ECO:0000313" key="3">
    <source>
        <dbReference type="Proteomes" id="UP000034164"/>
    </source>
</evidence>
<feature type="region of interest" description="Disordered" evidence="1">
    <location>
        <begin position="107"/>
        <end position="132"/>
    </location>
</feature>
<sequence>MFPRMRHLGNYPRDVQLRNTPRQRRFNVQLIRTCTKGTEAMIYICSRGIGVHYGKSDQCGRRCLNAREANGTIYDKESTSHYLVVKKKFKFNTERMTEDGEAFIGHRRNKQAANHPGDGHATSKDEPHSADPCEDTTIWNVVELFHDRTPSDKLFVPRSNKEIK</sequence>
<dbReference type="AlphaFoldDB" id="A0A0G2I1P0"/>
<gene>
    <name evidence="2" type="ORF">EMCG_01381</name>
</gene>
<dbReference type="OrthoDB" id="2414723at2759"/>
<evidence type="ECO:0000313" key="2">
    <source>
        <dbReference type="EMBL" id="KKZ64502.1"/>
    </source>
</evidence>
<dbReference type="VEuPathDB" id="FungiDB:EMCG_01381"/>
<dbReference type="EMBL" id="LCZI01000780">
    <property type="protein sequence ID" value="KKZ64502.1"/>
    <property type="molecule type" value="Genomic_DNA"/>
</dbReference>
<protein>
    <submittedName>
        <fullName evidence="2">Uncharacterized protein</fullName>
    </submittedName>
</protein>
<dbReference type="Proteomes" id="UP000034164">
    <property type="component" value="Unassembled WGS sequence"/>
</dbReference>
<comment type="caution">
    <text evidence="2">The sequence shown here is derived from an EMBL/GenBank/DDBJ whole genome shotgun (WGS) entry which is preliminary data.</text>
</comment>
<organism evidence="2 3">
    <name type="scientific">[Emmonsia] crescens</name>
    <dbReference type="NCBI Taxonomy" id="73230"/>
    <lineage>
        <taxon>Eukaryota</taxon>
        <taxon>Fungi</taxon>
        <taxon>Dikarya</taxon>
        <taxon>Ascomycota</taxon>
        <taxon>Pezizomycotina</taxon>
        <taxon>Eurotiomycetes</taxon>
        <taxon>Eurotiomycetidae</taxon>
        <taxon>Onygenales</taxon>
        <taxon>Ajellomycetaceae</taxon>
        <taxon>Emergomyces</taxon>
    </lineage>
</organism>
<reference evidence="3" key="1">
    <citation type="journal article" date="2015" name="PLoS Genet.">
        <title>The dynamic genome and transcriptome of the human fungal pathogen Blastomyces and close relative Emmonsia.</title>
        <authorList>
            <person name="Munoz J.F."/>
            <person name="Gauthier G.M."/>
            <person name="Desjardins C.A."/>
            <person name="Gallo J.E."/>
            <person name="Holder J."/>
            <person name="Sullivan T.D."/>
            <person name="Marty A.J."/>
            <person name="Carmen J.C."/>
            <person name="Chen Z."/>
            <person name="Ding L."/>
            <person name="Gujja S."/>
            <person name="Magrini V."/>
            <person name="Misas E."/>
            <person name="Mitreva M."/>
            <person name="Priest M."/>
            <person name="Saif S."/>
            <person name="Whiston E.A."/>
            <person name="Young S."/>
            <person name="Zeng Q."/>
            <person name="Goldman W.E."/>
            <person name="Mardis E.R."/>
            <person name="Taylor J.W."/>
            <person name="McEwen J.G."/>
            <person name="Clay O.K."/>
            <person name="Klein B.S."/>
            <person name="Cuomo C.A."/>
        </authorList>
    </citation>
    <scope>NUCLEOTIDE SEQUENCE [LARGE SCALE GENOMIC DNA]</scope>
    <source>
        <strain evidence="3">UAMH 3008</strain>
    </source>
</reference>
<evidence type="ECO:0000256" key="1">
    <source>
        <dbReference type="SAM" id="MobiDB-lite"/>
    </source>
</evidence>
<proteinExistence type="predicted"/>